<organism evidence="1 2">
    <name type="scientific">Psilocybe cubensis</name>
    <name type="common">Psychedelic mushroom</name>
    <name type="synonym">Stropharia cubensis</name>
    <dbReference type="NCBI Taxonomy" id="181762"/>
    <lineage>
        <taxon>Eukaryota</taxon>
        <taxon>Fungi</taxon>
        <taxon>Dikarya</taxon>
        <taxon>Basidiomycota</taxon>
        <taxon>Agaricomycotina</taxon>
        <taxon>Agaricomycetes</taxon>
        <taxon>Agaricomycetidae</taxon>
        <taxon>Agaricales</taxon>
        <taxon>Agaricineae</taxon>
        <taxon>Strophariaceae</taxon>
        <taxon>Psilocybe</taxon>
    </lineage>
</organism>
<evidence type="ECO:0000313" key="2">
    <source>
        <dbReference type="Proteomes" id="UP000664032"/>
    </source>
</evidence>
<dbReference type="Proteomes" id="UP000664032">
    <property type="component" value="Unassembled WGS sequence"/>
</dbReference>
<sequence>MDDFNDKYETTTVIGVTESSMDEYSPSMTQENEGTDIEKGKVLTPEPTVVDLKAQEDEEWETDPDNARNWSWSRKWVATGIVSFYTFVPPFASSMMAPGLPEISERFHIDNPTLLALTLTIFLLSFALGPLFYAPLSEMYGRTEILHIGNLLSMVFSLGCAFSPNVGTLLAFRFLSGFSGSAPLAIGGGSVSDLFAPRDRASAMAFYNLGPILGPAIGPAVGGFITQTIGIKWVFIVIAITCGALSLISIPLLRETYAPVIRARKARRDGDVEKAARVHPMLVQAKGNLLSLLWMNLTRPIELLFRSFICFILSLFMSLLYGIYYLMLSTFPDLFNHTYGFGPGVGGLAYLGMGVGFFMAMFFAARVADAIYKTLADRNGGQGKPEMRMPAMVVGAICIPIGLLWYGWTAEAKVHWIVPIIGTTFFGFGTPETTILTSWFHFANLSLEGMTTVYLPISLYLVDAFRYAASALAAASVLRSLFGFVFPLFGEQMFSALGEGKGNTLLACVAFTLGIPFPIWIYYKGEAIRAKNPLSNGSM</sequence>
<reference evidence="1" key="1">
    <citation type="submission" date="2021-10" db="EMBL/GenBank/DDBJ databases">
        <title>Psilocybe cubensis genome.</title>
        <authorList>
            <person name="Mckernan K.J."/>
            <person name="Crawford S."/>
            <person name="Trippe A."/>
            <person name="Kane L.T."/>
            <person name="Mclaughlin S."/>
        </authorList>
    </citation>
    <scope>NUCLEOTIDE SEQUENCE</scope>
    <source>
        <strain evidence="1">MGC-MH-2018</strain>
    </source>
</reference>
<protein>
    <submittedName>
        <fullName evidence="1">Efflux pump radE</fullName>
    </submittedName>
</protein>
<proteinExistence type="predicted"/>
<dbReference type="EMBL" id="JAFIQS020000008">
    <property type="protein sequence ID" value="KAH9478432.1"/>
    <property type="molecule type" value="Genomic_DNA"/>
</dbReference>
<comment type="caution">
    <text evidence="1">The sequence shown here is derived from an EMBL/GenBank/DDBJ whole genome shotgun (WGS) entry which is preliminary data.</text>
</comment>
<keyword evidence="2" id="KW-1185">Reference proteome</keyword>
<evidence type="ECO:0000313" key="1">
    <source>
        <dbReference type="EMBL" id="KAH9478432.1"/>
    </source>
</evidence>
<name>A0ACB8GSM9_PSICU</name>
<accession>A0ACB8GSM9</accession>
<gene>
    <name evidence="1" type="ORF">JR316_0008887</name>
</gene>